<feature type="compositionally biased region" description="Low complexity" evidence="3">
    <location>
        <begin position="403"/>
        <end position="415"/>
    </location>
</feature>
<evidence type="ECO:0000256" key="2">
    <source>
        <dbReference type="SAM" id="Coils"/>
    </source>
</evidence>
<keyword evidence="5" id="KW-1185">Reference proteome</keyword>
<dbReference type="RefSeq" id="XP_030299139.1">
    <property type="nucleotide sequence ID" value="XM_030443279.1"/>
</dbReference>
<feature type="compositionally biased region" description="Basic and acidic residues" evidence="3">
    <location>
        <begin position="277"/>
        <end position="301"/>
    </location>
</feature>
<reference evidence="4" key="2">
    <citation type="submission" date="2025-08" db="UniProtKB">
        <authorList>
            <consortium name="Ensembl"/>
        </authorList>
    </citation>
    <scope>IDENTIFICATION</scope>
</reference>
<feature type="compositionally biased region" description="Polar residues" evidence="3">
    <location>
        <begin position="182"/>
        <end position="202"/>
    </location>
</feature>
<protein>
    <recommendedName>
        <fullName evidence="6">MIA SH3 domain ER export factor 2</fullName>
    </recommendedName>
</protein>
<feature type="coiled-coil region" evidence="2">
    <location>
        <begin position="788"/>
        <end position="906"/>
    </location>
</feature>
<dbReference type="Ensembl" id="ENSSAUT00010050606.1">
    <property type="protein sequence ID" value="ENSSAUP00010048117.1"/>
    <property type="gene ID" value="ENSSAUG00010020039.1"/>
</dbReference>
<dbReference type="GeneTree" id="ENSGT00950000182767"/>
<dbReference type="GO" id="GO:0005789">
    <property type="term" value="C:endoplasmic reticulum membrane"/>
    <property type="evidence" value="ECO:0007669"/>
    <property type="project" value="TreeGrafter"/>
</dbReference>
<dbReference type="GO" id="GO:0035459">
    <property type="term" value="P:vesicle cargo loading"/>
    <property type="evidence" value="ECO:0007669"/>
    <property type="project" value="TreeGrafter"/>
</dbReference>
<evidence type="ECO:0000256" key="1">
    <source>
        <dbReference type="ARBA" id="ARBA00023054"/>
    </source>
</evidence>
<feature type="compositionally biased region" description="Basic and acidic residues" evidence="3">
    <location>
        <begin position="608"/>
        <end position="633"/>
    </location>
</feature>
<feature type="compositionally biased region" description="Pro residues" evidence="3">
    <location>
        <begin position="1429"/>
        <end position="1450"/>
    </location>
</feature>
<dbReference type="OrthoDB" id="3548878at2759"/>
<sequence length="1464" mass="162916">MENSDRAESGSIEKGTQGENILESVLSEMPAQSGKRDTEWPQVKEEESEEESEKWEEVEEVKDDMKEGEGERRDAGDEGSLKCENERCPHASRDGLVRGGDENNFEIIVTAVDDAEIVTGEQNPMNDNDQTLADRTAVSQALPSEGMETDEDRKQDEEEKRNDDAEADEGVKEQGEKKNSDSDITGSKGIKSNNADSISDLNGKTDYTDNDLQPSGERGQNSISQLDLLGKTADDKEDDRLYSSEAKNKNVSNDKVLHQGDETKPEDTETSNNEISNETKTKHLRSDQKIDTEKETDKGEGDIVNQDAQHPAGSSLVSDGHSKGTAETKSGGAFGLLNNAFSYFRQTPSTESTESEPSFDSVETSGSHAPLTPGQEMDSTTDSTQVYVEDLHTNSTIILLEQQQQQPTPLTVTQTSFPPTTQTDSHPSSLSPTTGSPLQTKTLSKHYKNLLTYMNADETTVLIGLFGGHKLQFLDYMLGKTDSKTDDRDSDESIVLDIERLLHYHRETLVAPSMRLADAPQEDKEKTSTLIALQKLEMLLGRVRETFNKAKLDVSKTNHQDTDETIRGGSNQMSGSSAGLDNNTPRDEQMGVDKEKVRHLSGGIGKEWVTEDKKREEKENRGEEERVSPESRPHVQRGTPQPLEGPGVMNRMLDFVHQMAEESTTHAHAARELTIWLTVQVVSSLPDDIRPGPDLYGVPWEPVIITSLVGLMTMLLFTCRCYSSVKSRLYRSKERWMAEQVAQLLDEKCKVLETLSKCQQEYDDLENSLRDSGVLAQTQKTEHLEGKARQLGHAKRELERDLSQLKDQLDQQKDHRIEQERRIAVLEENMKTFDEETKDLQSQDEQAQTTLKVYNMNSDRLQRNLETAGEENALLQESNAQLRQQVEGWAERVSELEAEMSRCEATHSGMLQDVANKDERIMSLTDRLLSMKAWDSDLEEEEGEEGGEKETSNGTAGKEGENGKGGREDTQGHLQKVQKLIYAAKLNADLKSVDEDKDRAFAKLNDEVKAKEDLLVGIKELENEKLSLQSGTEHYSDQVQRLQQKLHIMTEMYQENELKLHRLLTVEEKERLQKEDKLNKADKNIALAMEELNNYRQRAGEMEEELEKSKQSYQTQISAHEKKAHNNWLAARAADRELSDIRRENALLRQKLTDTQFKLDALDKDPYALDNLARPLPFRAERSPYGPSPLGRPASETRPFLSPPTLMDGPPARLSPRVPRGPLEPAGGHGEMERSGGPHSDSGSISPTWERDRRGPPTGPPGHLGPPGYMFPEPGGPMYRRPLPPPGALGHLPPLHLRGLPPGPPHPVDMADGSYRENSLGPGEQEHREQFGPDRRTPPEGDPRMGGAPPPGPLMGPMDGPFPRRSPYGPPPPDFYPPRGPGAPPMMPMWAPPPPGMFPPPRFSTGGPPLPPAPHPHHVPAMRPSLPVGLPPPSMGPLPPQQSLPSPPHNQSPEEHTPMPEDAI</sequence>
<feature type="region of interest" description="Disordered" evidence="3">
    <location>
        <begin position="554"/>
        <end position="647"/>
    </location>
</feature>
<feature type="region of interest" description="Disordered" evidence="3">
    <location>
        <begin position="937"/>
        <end position="970"/>
    </location>
</feature>
<feature type="compositionally biased region" description="Low complexity" evidence="3">
    <location>
        <begin position="425"/>
        <end position="440"/>
    </location>
</feature>
<feature type="compositionally biased region" description="Basic and acidic residues" evidence="3">
    <location>
        <begin position="232"/>
        <end position="248"/>
    </location>
</feature>
<organism evidence="4 5">
    <name type="scientific">Sparus aurata</name>
    <name type="common">Gilthead sea bream</name>
    <dbReference type="NCBI Taxonomy" id="8175"/>
    <lineage>
        <taxon>Eukaryota</taxon>
        <taxon>Metazoa</taxon>
        <taxon>Chordata</taxon>
        <taxon>Craniata</taxon>
        <taxon>Vertebrata</taxon>
        <taxon>Euteleostomi</taxon>
        <taxon>Actinopterygii</taxon>
        <taxon>Neopterygii</taxon>
        <taxon>Teleostei</taxon>
        <taxon>Neoteleostei</taxon>
        <taxon>Acanthomorphata</taxon>
        <taxon>Eupercaria</taxon>
        <taxon>Spariformes</taxon>
        <taxon>Sparidae</taxon>
        <taxon>Sparus</taxon>
    </lineage>
</organism>
<reference evidence="4" key="1">
    <citation type="submission" date="2021-04" db="EMBL/GenBank/DDBJ databases">
        <authorList>
            <consortium name="Wellcome Sanger Institute Data Sharing"/>
        </authorList>
    </citation>
    <scope>NUCLEOTIDE SEQUENCE [LARGE SCALE GENOMIC DNA]</scope>
</reference>
<feature type="compositionally biased region" description="Basic and acidic residues" evidence="3">
    <location>
        <begin position="255"/>
        <end position="267"/>
    </location>
</feature>
<feature type="compositionally biased region" description="Basic and acidic residues" evidence="3">
    <location>
        <begin position="1452"/>
        <end position="1464"/>
    </location>
</feature>
<feature type="compositionally biased region" description="Basic and acidic residues" evidence="3">
    <location>
        <begin position="1324"/>
        <end position="1343"/>
    </location>
</feature>
<feature type="compositionally biased region" description="Basic and acidic residues" evidence="3">
    <location>
        <begin position="151"/>
        <end position="181"/>
    </location>
</feature>
<dbReference type="PANTHER" id="PTHR23158">
    <property type="entry name" value="MELANOMA INHIBITORY ACTIVITY-RELATED"/>
    <property type="match status" value="1"/>
</dbReference>
<feature type="region of interest" description="Disordered" evidence="3">
    <location>
        <begin position="1178"/>
        <end position="1464"/>
    </location>
</feature>
<evidence type="ECO:0000256" key="3">
    <source>
        <dbReference type="SAM" id="MobiDB-lite"/>
    </source>
</evidence>
<dbReference type="InterPro" id="IPR051500">
    <property type="entry name" value="cTAGE_MIA/OTOR"/>
</dbReference>
<feature type="region of interest" description="Disordered" evidence="3">
    <location>
        <begin position="1"/>
        <end position="102"/>
    </location>
</feature>
<feature type="compositionally biased region" description="Pro residues" evidence="3">
    <location>
        <begin position="1368"/>
        <end position="1414"/>
    </location>
</feature>
<dbReference type="InParanoid" id="A0A671XAK7"/>
<feature type="compositionally biased region" description="Low complexity" evidence="3">
    <location>
        <begin position="1288"/>
        <end position="1300"/>
    </location>
</feature>
<feature type="compositionally biased region" description="Polar residues" evidence="3">
    <location>
        <begin position="210"/>
        <end position="225"/>
    </location>
</feature>
<feature type="compositionally biased region" description="Basic and acidic residues" evidence="3">
    <location>
        <begin position="554"/>
        <end position="566"/>
    </location>
</feature>
<dbReference type="GO" id="GO:0009306">
    <property type="term" value="P:protein secretion"/>
    <property type="evidence" value="ECO:0007669"/>
    <property type="project" value="TreeGrafter"/>
</dbReference>
<dbReference type="Gene3D" id="1.20.5.170">
    <property type="match status" value="1"/>
</dbReference>
<proteinExistence type="predicted"/>
<feature type="compositionally biased region" description="Basic and acidic residues" evidence="3">
    <location>
        <begin position="958"/>
        <end position="970"/>
    </location>
</feature>
<feature type="compositionally biased region" description="Low complexity" evidence="3">
    <location>
        <begin position="347"/>
        <end position="358"/>
    </location>
</feature>
<feature type="region of interest" description="Disordered" evidence="3">
    <location>
        <begin position="116"/>
        <end position="332"/>
    </location>
</feature>
<name>A0A671XAK7_SPAAU</name>
<feature type="compositionally biased region" description="Low complexity" evidence="3">
    <location>
        <begin position="1355"/>
        <end position="1367"/>
    </location>
</feature>
<feature type="compositionally biased region" description="Polar residues" evidence="3">
    <location>
        <begin position="568"/>
        <end position="583"/>
    </location>
</feature>
<feature type="region of interest" description="Disordered" evidence="3">
    <location>
        <begin position="403"/>
        <end position="440"/>
    </location>
</feature>
<dbReference type="GeneID" id="115597412"/>
<feature type="region of interest" description="Disordered" evidence="3">
    <location>
        <begin position="347"/>
        <end position="381"/>
    </location>
</feature>
<feature type="compositionally biased region" description="Basic and acidic residues" evidence="3">
    <location>
        <begin position="584"/>
        <end position="598"/>
    </location>
</feature>
<feature type="compositionally biased region" description="Basic and acidic residues" evidence="3">
    <location>
        <begin position="34"/>
        <end position="45"/>
    </location>
</feature>
<evidence type="ECO:0000313" key="4">
    <source>
        <dbReference type="Ensembl" id="ENSSAUP00010048117.1"/>
    </source>
</evidence>
<reference evidence="4" key="3">
    <citation type="submission" date="2025-09" db="UniProtKB">
        <authorList>
            <consortium name="Ensembl"/>
        </authorList>
    </citation>
    <scope>IDENTIFICATION</scope>
</reference>
<dbReference type="GO" id="GO:0070971">
    <property type="term" value="C:endoplasmic reticulum exit site"/>
    <property type="evidence" value="ECO:0007669"/>
    <property type="project" value="TreeGrafter"/>
</dbReference>
<keyword evidence="1 2" id="KW-0175">Coiled coil</keyword>
<feature type="compositionally biased region" description="Basic and acidic residues" evidence="3">
    <location>
        <begin position="63"/>
        <end position="101"/>
    </location>
</feature>
<dbReference type="Proteomes" id="UP000472265">
    <property type="component" value="Chromosome 16"/>
</dbReference>
<dbReference type="PANTHER" id="PTHR23158:SF38">
    <property type="entry name" value="MELANOMA INHIBITORY ACTIVITY PROTEIN 2"/>
    <property type="match status" value="1"/>
</dbReference>
<dbReference type="GO" id="GO:0006888">
    <property type="term" value="P:endoplasmic reticulum to Golgi vesicle-mediated transport"/>
    <property type="evidence" value="ECO:0007669"/>
    <property type="project" value="TreeGrafter"/>
</dbReference>
<feature type="compositionally biased region" description="Polar residues" evidence="3">
    <location>
        <begin position="120"/>
        <end position="142"/>
    </location>
</feature>
<dbReference type="OMA" id="CENERCP"/>
<feature type="coiled-coil region" evidence="2">
    <location>
        <begin position="1004"/>
        <end position="1151"/>
    </location>
</feature>
<evidence type="ECO:0000313" key="5">
    <source>
        <dbReference type="Proteomes" id="UP000472265"/>
    </source>
</evidence>
<feature type="compositionally biased region" description="Acidic residues" evidence="3">
    <location>
        <begin position="46"/>
        <end position="62"/>
    </location>
</feature>
<gene>
    <name evidence="4" type="primary">mia2</name>
</gene>
<accession>A0A671XAK7</accession>
<dbReference type="CTD" id="4253"/>
<evidence type="ECO:0008006" key="6">
    <source>
        <dbReference type="Google" id="ProtNLM"/>
    </source>
</evidence>
<dbReference type="FunCoup" id="A0A671XAK7">
    <property type="interactions" value="579"/>
</dbReference>